<evidence type="ECO:0000313" key="4">
    <source>
        <dbReference type="EMBL" id="VDO18678.1"/>
    </source>
</evidence>
<dbReference type="Proteomes" id="UP000050761">
    <property type="component" value="Unassembled WGS sequence"/>
</dbReference>
<reference evidence="6" key="2">
    <citation type="submission" date="2019-09" db="UniProtKB">
        <authorList>
            <consortium name="WormBaseParasite"/>
        </authorList>
    </citation>
    <scope>IDENTIFICATION</scope>
</reference>
<dbReference type="WBParaSite" id="HPBE_0000029501-mRNA-1">
    <property type="protein sequence ID" value="HPBE_0000029501-mRNA-1"/>
    <property type="gene ID" value="HPBE_0000029501"/>
</dbReference>
<dbReference type="EMBL" id="UZAH01000188">
    <property type="protein sequence ID" value="VDO18678.1"/>
    <property type="molecule type" value="Genomic_DNA"/>
</dbReference>
<evidence type="ECO:0000256" key="1">
    <source>
        <dbReference type="ARBA" id="ARBA00022723"/>
    </source>
</evidence>
<evidence type="ECO:0000256" key="3">
    <source>
        <dbReference type="ARBA" id="ARBA00023004"/>
    </source>
</evidence>
<dbReference type="GO" id="GO:0016702">
    <property type="term" value="F:oxidoreductase activity, acting on single donors with incorporation of molecular oxygen, incorporation of two atoms of oxygen"/>
    <property type="evidence" value="ECO:0007669"/>
    <property type="project" value="InterPro"/>
</dbReference>
<dbReference type="SUPFAM" id="SSF51182">
    <property type="entry name" value="RmlC-like cupins"/>
    <property type="match status" value="1"/>
</dbReference>
<dbReference type="Gene3D" id="2.60.120.10">
    <property type="entry name" value="Jelly Rolls"/>
    <property type="match status" value="1"/>
</dbReference>
<protein>
    <submittedName>
        <fullName evidence="6">2-aminoethanethiol dioxygenase</fullName>
    </submittedName>
</protein>
<dbReference type="CDD" id="cd20289">
    <property type="entry name" value="cupin_ADO"/>
    <property type="match status" value="1"/>
</dbReference>
<evidence type="ECO:0000313" key="6">
    <source>
        <dbReference type="WBParaSite" id="HPBE_0000029501-mRNA-1"/>
    </source>
</evidence>
<reference evidence="4 5" key="1">
    <citation type="submission" date="2018-11" db="EMBL/GenBank/DDBJ databases">
        <authorList>
            <consortium name="Pathogen Informatics"/>
        </authorList>
    </citation>
    <scope>NUCLEOTIDE SEQUENCE [LARGE SCALE GENOMIC DNA]</scope>
</reference>
<gene>
    <name evidence="4" type="ORF">HPBE_LOCUS296</name>
</gene>
<dbReference type="InterPro" id="IPR012864">
    <property type="entry name" value="PCO/ADO"/>
</dbReference>
<keyword evidence="5" id="KW-1185">Reference proteome</keyword>
<keyword evidence="3" id="KW-0408">Iron</keyword>
<dbReference type="GO" id="GO:0005739">
    <property type="term" value="C:mitochondrion"/>
    <property type="evidence" value="ECO:0007669"/>
    <property type="project" value="TreeGrafter"/>
</dbReference>
<keyword evidence="1" id="KW-0479">Metal-binding</keyword>
<dbReference type="PANTHER" id="PTHR22966">
    <property type="entry name" value="2-AMINOETHANETHIOL DIOXYGENASE"/>
    <property type="match status" value="1"/>
</dbReference>
<dbReference type="PANTHER" id="PTHR22966:SF61">
    <property type="entry name" value="2-AMINOETHANETHIOL DIOXYGENASE"/>
    <property type="match status" value="1"/>
</dbReference>
<dbReference type="Pfam" id="PF07847">
    <property type="entry name" value="PCO_ADO"/>
    <property type="match status" value="1"/>
</dbReference>
<evidence type="ECO:0000256" key="2">
    <source>
        <dbReference type="ARBA" id="ARBA00023002"/>
    </source>
</evidence>
<evidence type="ECO:0000313" key="5">
    <source>
        <dbReference type="Proteomes" id="UP000050761"/>
    </source>
</evidence>
<dbReference type="AlphaFoldDB" id="A0A183F2E8"/>
<dbReference type="OrthoDB" id="271433at2759"/>
<dbReference type="InterPro" id="IPR011051">
    <property type="entry name" value="RmlC_Cupin_sf"/>
</dbReference>
<organism evidence="5 6">
    <name type="scientific">Heligmosomoides polygyrus</name>
    <name type="common">Parasitic roundworm</name>
    <dbReference type="NCBI Taxonomy" id="6339"/>
    <lineage>
        <taxon>Eukaryota</taxon>
        <taxon>Metazoa</taxon>
        <taxon>Ecdysozoa</taxon>
        <taxon>Nematoda</taxon>
        <taxon>Chromadorea</taxon>
        <taxon>Rhabditida</taxon>
        <taxon>Rhabditina</taxon>
        <taxon>Rhabditomorpha</taxon>
        <taxon>Strongyloidea</taxon>
        <taxon>Heligmosomidae</taxon>
        <taxon>Heligmosomoides</taxon>
    </lineage>
</organism>
<keyword evidence="2" id="KW-0560">Oxidoreductase</keyword>
<sequence>MKRKALRFVLNQLSRSARRVLRGDEAAVREAVSLVGTVKESMVGGLPPPGLCAAQMSPVLYGLLYESDNLHASVFGFSRSGEKIPLHDHPTMHGFITVLRGALQVKSFSFLDSAGKHSSGRTKVRFEGEQTLREGDGCVNLHPQRGNIHEISALEDGSFFFDILIPGYGDNIPCHYFEMPEVCSLSFRSSLHLKRSQRS</sequence>
<proteinExistence type="predicted"/>
<accession>A0A3P7WM67</accession>
<name>A0A183F2E8_HELPZ</name>
<dbReference type="GO" id="GO:0046872">
    <property type="term" value="F:metal ion binding"/>
    <property type="evidence" value="ECO:0007669"/>
    <property type="project" value="UniProtKB-KW"/>
</dbReference>
<accession>A0A183F2E8</accession>
<dbReference type="InterPro" id="IPR014710">
    <property type="entry name" value="RmlC-like_jellyroll"/>
</dbReference>